<comment type="catalytic activity">
    <reaction evidence="5">
        <text>(6S)-5-formyl-5,6,7,8-tetrahydrofolate + ATP = (6R)-5,10-methenyltetrahydrofolate + ADP + phosphate</text>
        <dbReference type="Rhea" id="RHEA:10488"/>
        <dbReference type="ChEBI" id="CHEBI:30616"/>
        <dbReference type="ChEBI" id="CHEBI:43474"/>
        <dbReference type="ChEBI" id="CHEBI:57455"/>
        <dbReference type="ChEBI" id="CHEBI:57457"/>
        <dbReference type="ChEBI" id="CHEBI:456216"/>
        <dbReference type="EC" id="6.3.3.2"/>
    </reaction>
</comment>
<feature type="binding site" evidence="4">
    <location>
        <begin position="137"/>
        <end position="145"/>
    </location>
    <ligand>
        <name>ATP</name>
        <dbReference type="ChEBI" id="CHEBI:30616"/>
    </ligand>
</feature>
<protein>
    <recommendedName>
        <fullName evidence="5">5-formyltetrahydrofolate cyclo-ligase</fullName>
        <ecNumber evidence="5">6.3.3.2</ecNumber>
    </recommendedName>
</protein>
<evidence type="ECO:0000256" key="4">
    <source>
        <dbReference type="PIRSR" id="PIRSR006806-1"/>
    </source>
</evidence>
<comment type="cofactor">
    <cofactor evidence="5">
        <name>Mg(2+)</name>
        <dbReference type="ChEBI" id="CHEBI:18420"/>
    </cofactor>
</comment>
<dbReference type="GO" id="GO:0030272">
    <property type="term" value="F:5-formyltetrahydrofolate cyclo-ligase activity"/>
    <property type="evidence" value="ECO:0007669"/>
    <property type="project" value="UniProtKB-EC"/>
</dbReference>
<evidence type="ECO:0000313" key="6">
    <source>
        <dbReference type="EMBL" id="ABR70059.1"/>
    </source>
</evidence>
<evidence type="ECO:0000256" key="1">
    <source>
        <dbReference type="ARBA" id="ARBA00010638"/>
    </source>
</evidence>
<dbReference type="EC" id="6.3.3.2" evidence="5"/>
<dbReference type="eggNOG" id="COG0212">
    <property type="taxonomic scope" value="Bacteria"/>
</dbReference>
<dbReference type="InterPro" id="IPR024185">
    <property type="entry name" value="FTHF_cligase-like_sf"/>
</dbReference>
<comment type="similarity">
    <text evidence="1 5">Belongs to the 5-formyltetrahydrofolate cyclo-ligase family.</text>
</comment>
<evidence type="ECO:0000256" key="5">
    <source>
        <dbReference type="RuleBase" id="RU361279"/>
    </source>
</evidence>
<name>A6VUD0_MARMS</name>
<dbReference type="PANTHER" id="PTHR23407">
    <property type="entry name" value="ATPASE INHIBITOR/5-FORMYLTETRAHYDROFOLATE CYCLO-LIGASE"/>
    <property type="match status" value="1"/>
</dbReference>
<dbReference type="InterPro" id="IPR002698">
    <property type="entry name" value="FTHF_cligase"/>
</dbReference>
<keyword evidence="3 4" id="KW-0067">ATP-binding</keyword>
<evidence type="ECO:0000256" key="2">
    <source>
        <dbReference type="ARBA" id="ARBA00022741"/>
    </source>
</evidence>
<evidence type="ECO:0000256" key="3">
    <source>
        <dbReference type="ARBA" id="ARBA00022840"/>
    </source>
</evidence>
<dbReference type="AlphaFoldDB" id="A6VUD0"/>
<dbReference type="GO" id="GO:0035999">
    <property type="term" value="P:tetrahydrofolate interconversion"/>
    <property type="evidence" value="ECO:0007669"/>
    <property type="project" value="TreeGrafter"/>
</dbReference>
<proteinExistence type="inferred from homology"/>
<keyword evidence="5" id="KW-0460">Magnesium</keyword>
<dbReference type="EMBL" id="CP000749">
    <property type="protein sequence ID" value="ABR70059.1"/>
    <property type="molecule type" value="Genomic_DNA"/>
</dbReference>
<keyword evidence="2 4" id="KW-0547">Nucleotide-binding</keyword>
<feature type="binding site" evidence="4">
    <location>
        <position position="57"/>
    </location>
    <ligand>
        <name>substrate</name>
    </ligand>
</feature>
<keyword evidence="6" id="KW-0436">Ligase</keyword>
<organism evidence="6">
    <name type="scientific">Marinomonas sp. (strain MWYL1)</name>
    <dbReference type="NCBI Taxonomy" id="400668"/>
    <lineage>
        <taxon>Bacteria</taxon>
        <taxon>Pseudomonadati</taxon>
        <taxon>Pseudomonadota</taxon>
        <taxon>Gammaproteobacteria</taxon>
        <taxon>Oceanospirillales</taxon>
        <taxon>Oceanospirillaceae</taxon>
        <taxon>Marinomonas</taxon>
    </lineage>
</organism>
<keyword evidence="5" id="KW-0479">Metal-binding</keyword>
<dbReference type="OrthoDB" id="9801938at2"/>
<accession>A6VUD0</accession>
<dbReference type="SUPFAM" id="SSF100950">
    <property type="entry name" value="NagB/RpiA/CoA transferase-like"/>
    <property type="match status" value="1"/>
</dbReference>
<dbReference type="STRING" id="400668.Mmwyl1_1129"/>
<dbReference type="NCBIfam" id="TIGR02727">
    <property type="entry name" value="MTHFS_bact"/>
    <property type="match status" value="1"/>
</dbReference>
<dbReference type="HOGENOM" id="CLU_066245_0_0_6"/>
<dbReference type="Pfam" id="PF01812">
    <property type="entry name" value="5-FTHF_cyc-lig"/>
    <property type="match status" value="1"/>
</dbReference>
<dbReference type="GO" id="GO:0046872">
    <property type="term" value="F:metal ion binding"/>
    <property type="evidence" value="ECO:0007669"/>
    <property type="project" value="UniProtKB-KW"/>
</dbReference>
<gene>
    <name evidence="6" type="ordered locus">Mmwyl1_1129</name>
</gene>
<reference evidence="6" key="1">
    <citation type="submission" date="2007-06" db="EMBL/GenBank/DDBJ databases">
        <title>Complete sequence of Marinomonas sp. MWYL1.</title>
        <authorList>
            <consortium name="US DOE Joint Genome Institute"/>
            <person name="Copeland A."/>
            <person name="Lucas S."/>
            <person name="Lapidus A."/>
            <person name="Barry K."/>
            <person name="Glavina del Rio T."/>
            <person name="Dalin E."/>
            <person name="Tice H."/>
            <person name="Pitluck S."/>
            <person name="Kiss H."/>
            <person name="Brettin T."/>
            <person name="Bruce D."/>
            <person name="Detter J.C."/>
            <person name="Han C."/>
            <person name="Schmutz J."/>
            <person name="Larimer F."/>
            <person name="Land M."/>
            <person name="Hauser L."/>
            <person name="Kyrpides N."/>
            <person name="Kim E."/>
            <person name="Johnston A.W.B."/>
            <person name="Todd J.D."/>
            <person name="Rogers R."/>
            <person name="Wexler M."/>
            <person name="Bond P.L."/>
            <person name="Li Y."/>
            <person name="Richardson P."/>
        </authorList>
    </citation>
    <scope>NUCLEOTIDE SEQUENCE [LARGE SCALE GENOMIC DNA]</scope>
    <source>
        <strain evidence="6">MWYL1</strain>
    </source>
</reference>
<dbReference type="InterPro" id="IPR037171">
    <property type="entry name" value="NagB/RpiA_transferase-like"/>
</dbReference>
<sequence length="194" mass="22036">MTSHFDPRQTLRRQLRQSRRNLSSEEQLKAADSLIHSYNEILEQLTIQPPKRVALYLSNDGEISPHLLCEYFWQQQIETYLPVVQGKQLTFACYSSATIWQENQFGIKEPLTSEYVAGNELDIVLLPLVGFDSKGGRLGMGGGFYDRTFENKRADQKPLLIGLAHDCQEVKSLPVEGWDVPLQAIITPTKSIKV</sequence>
<feature type="binding site" evidence="4">
    <location>
        <position position="62"/>
    </location>
    <ligand>
        <name>substrate</name>
    </ligand>
</feature>
<dbReference type="KEGG" id="mmw:Mmwyl1_1129"/>
<dbReference type="Gene3D" id="3.40.50.10420">
    <property type="entry name" value="NagB/RpiA/CoA transferase-like"/>
    <property type="match status" value="1"/>
</dbReference>
<dbReference type="PIRSF" id="PIRSF006806">
    <property type="entry name" value="FTHF_cligase"/>
    <property type="match status" value="1"/>
</dbReference>
<dbReference type="GO" id="GO:0009396">
    <property type="term" value="P:folic acid-containing compound biosynthetic process"/>
    <property type="evidence" value="ECO:0007669"/>
    <property type="project" value="TreeGrafter"/>
</dbReference>
<dbReference type="PANTHER" id="PTHR23407:SF1">
    <property type="entry name" value="5-FORMYLTETRAHYDROFOLATE CYCLO-LIGASE"/>
    <property type="match status" value="1"/>
</dbReference>
<dbReference type="GO" id="GO:0005524">
    <property type="term" value="F:ATP binding"/>
    <property type="evidence" value="ECO:0007669"/>
    <property type="project" value="UniProtKB-KW"/>
</dbReference>